<dbReference type="FunFam" id="3.10.290.10:FF:000003">
    <property type="entry name" value="Pseudouridine synthase"/>
    <property type="match status" value="1"/>
</dbReference>
<dbReference type="SUPFAM" id="SSF55174">
    <property type="entry name" value="Alpha-L RNA-binding motif"/>
    <property type="match status" value="1"/>
</dbReference>
<dbReference type="AlphaFoldDB" id="A0A9E8HHX9"/>
<dbReference type="NCBIfam" id="NF007784">
    <property type="entry name" value="PRK10475.1"/>
    <property type="match status" value="1"/>
</dbReference>
<dbReference type="InterPro" id="IPR018496">
    <property type="entry name" value="PsdUridine_synth_RsuA/RluB_CS"/>
</dbReference>
<dbReference type="InterPro" id="IPR002942">
    <property type="entry name" value="S4_RNA-bd"/>
</dbReference>
<keyword evidence="10" id="KW-1185">Reference proteome</keyword>
<dbReference type="SUPFAM" id="SSF55120">
    <property type="entry name" value="Pseudouridine synthase"/>
    <property type="match status" value="1"/>
</dbReference>
<proteinExistence type="inferred from homology"/>
<evidence type="ECO:0000256" key="7">
    <source>
        <dbReference type="SAM" id="MobiDB-lite"/>
    </source>
</evidence>
<keyword evidence="2 6" id="KW-0413">Isomerase</keyword>
<dbReference type="Proteomes" id="UP001164472">
    <property type="component" value="Chromosome"/>
</dbReference>
<dbReference type="InterPro" id="IPR042092">
    <property type="entry name" value="PsdUridine_s_RsuA/RluB/E/F_cat"/>
</dbReference>
<dbReference type="Pfam" id="PF01479">
    <property type="entry name" value="S4"/>
    <property type="match status" value="1"/>
</dbReference>
<dbReference type="FunFam" id="3.30.70.1560:FF:000002">
    <property type="entry name" value="Pseudouridine synthase"/>
    <property type="match status" value="1"/>
</dbReference>
<dbReference type="NCBIfam" id="TIGR00093">
    <property type="entry name" value="pseudouridine synthase"/>
    <property type="match status" value="1"/>
</dbReference>
<dbReference type="GO" id="GO:0000455">
    <property type="term" value="P:enzyme-directed rRNA pseudouridine synthesis"/>
    <property type="evidence" value="ECO:0007669"/>
    <property type="project" value="UniProtKB-ARBA"/>
</dbReference>
<dbReference type="Gene3D" id="3.10.290.10">
    <property type="entry name" value="RNA-binding S4 domain"/>
    <property type="match status" value="1"/>
</dbReference>
<protein>
    <recommendedName>
        <fullName evidence="6">Pseudouridine synthase</fullName>
        <ecNumber evidence="6">5.4.99.-</ecNumber>
    </recommendedName>
</protein>
<feature type="compositionally biased region" description="Basic residues" evidence="7">
    <location>
        <begin position="285"/>
        <end position="296"/>
    </location>
</feature>
<name>A0A9E8HHX9_9ALTE</name>
<dbReference type="InterPro" id="IPR000748">
    <property type="entry name" value="PsdUridine_synth_RsuA/RluB/E/F"/>
</dbReference>
<evidence type="ECO:0000259" key="8">
    <source>
        <dbReference type="SMART" id="SM00363"/>
    </source>
</evidence>
<dbReference type="InterPro" id="IPR050343">
    <property type="entry name" value="RsuA_PseudoU_synthase"/>
</dbReference>
<feature type="domain" description="RNA-binding S4" evidence="8">
    <location>
        <begin position="7"/>
        <end position="64"/>
    </location>
</feature>
<evidence type="ECO:0000313" key="9">
    <source>
        <dbReference type="EMBL" id="UZW73677.1"/>
    </source>
</evidence>
<evidence type="ECO:0000256" key="4">
    <source>
        <dbReference type="ARBA" id="ARBA00036535"/>
    </source>
</evidence>
<dbReference type="CDD" id="cd02554">
    <property type="entry name" value="PseudoU_synth_RluF"/>
    <property type="match status" value="1"/>
</dbReference>
<dbReference type="InterPro" id="IPR006145">
    <property type="entry name" value="PsdUridine_synth_RsuA/RluA"/>
</dbReference>
<dbReference type="Pfam" id="PF00849">
    <property type="entry name" value="PseudoU_synth_2"/>
    <property type="match status" value="1"/>
</dbReference>
<evidence type="ECO:0000256" key="2">
    <source>
        <dbReference type="ARBA" id="ARBA00023235"/>
    </source>
</evidence>
<dbReference type="InterPro" id="IPR020103">
    <property type="entry name" value="PsdUridine_synth_cat_dom_sf"/>
</dbReference>
<keyword evidence="5" id="KW-0694">RNA-binding</keyword>
<evidence type="ECO:0000256" key="5">
    <source>
        <dbReference type="PROSITE-ProRule" id="PRU00182"/>
    </source>
</evidence>
<evidence type="ECO:0000256" key="3">
    <source>
        <dbReference type="ARBA" id="ARBA00036390"/>
    </source>
</evidence>
<evidence type="ECO:0000256" key="6">
    <source>
        <dbReference type="RuleBase" id="RU003887"/>
    </source>
</evidence>
<feature type="region of interest" description="Disordered" evidence="7">
    <location>
        <begin position="241"/>
        <end position="336"/>
    </location>
</feature>
<reference evidence="9" key="1">
    <citation type="submission" date="2022-07" db="EMBL/GenBank/DDBJ databases">
        <title>Alkalimarinus sp. nov., isolated from gut of a Alitta virens.</title>
        <authorList>
            <person name="Yang A.I."/>
            <person name="Shin N.-R."/>
        </authorList>
    </citation>
    <scope>NUCLEOTIDE SEQUENCE</scope>
    <source>
        <strain evidence="9">FA028</strain>
    </source>
</reference>
<dbReference type="EMBL" id="CP101527">
    <property type="protein sequence ID" value="UZW73677.1"/>
    <property type="molecule type" value="Genomic_DNA"/>
</dbReference>
<evidence type="ECO:0000256" key="1">
    <source>
        <dbReference type="ARBA" id="ARBA00008348"/>
    </source>
</evidence>
<dbReference type="KEGG" id="asem:NNL22_11570"/>
<dbReference type="GO" id="GO:0160138">
    <property type="term" value="F:23S rRNA pseudouridine(2604) synthase activity"/>
    <property type="evidence" value="ECO:0007669"/>
    <property type="project" value="UniProtKB-EC"/>
</dbReference>
<feature type="compositionally biased region" description="Basic and acidic residues" evidence="7">
    <location>
        <begin position="254"/>
        <end position="269"/>
    </location>
</feature>
<dbReference type="InterPro" id="IPR020094">
    <property type="entry name" value="TruA/RsuA/RluB/E/F_N"/>
</dbReference>
<feature type="compositionally biased region" description="Polar residues" evidence="7">
    <location>
        <begin position="297"/>
        <end position="311"/>
    </location>
</feature>
<dbReference type="PANTHER" id="PTHR47683">
    <property type="entry name" value="PSEUDOURIDINE SYNTHASE FAMILY PROTEIN-RELATED"/>
    <property type="match status" value="1"/>
</dbReference>
<comment type="catalytic activity">
    <reaction evidence="4">
        <text>uridine(2604) in 23S rRNA = pseudouridine(2604) in 23S rRNA</text>
        <dbReference type="Rhea" id="RHEA:38875"/>
        <dbReference type="Rhea" id="RHEA-COMP:10093"/>
        <dbReference type="Rhea" id="RHEA-COMP:10094"/>
        <dbReference type="ChEBI" id="CHEBI:65314"/>
        <dbReference type="ChEBI" id="CHEBI:65315"/>
        <dbReference type="EC" id="5.4.99.21"/>
    </reaction>
</comment>
<evidence type="ECO:0000313" key="10">
    <source>
        <dbReference type="Proteomes" id="UP001164472"/>
    </source>
</evidence>
<dbReference type="EC" id="5.4.99.-" evidence="6"/>
<dbReference type="PROSITE" id="PS50889">
    <property type="entry name" value="S4"/>
    <property type="match status" value="1"/>
</dbReference>
<dbReference type="PANTHER" id="PTHR47683:SF2">
    <property type="entry name" value="RNA-BINDING S4 DOMAIN-CONTAINING PROTEIN"/>
    <property type="match status" value="1"/>
</dbReference>
<dbReference type="PROSITE" id="PS01149">
    <property type="entry name" value="PSI_RSU"/>
    <property type="match status" value="1"/>
</dbReference>
<feature type="compositionally biased region" description="Polar residues" evidence="7">
    <location>
        <begin position="320"/>
        <end position="329"/>
    </location>
</feature>
<dbReference type="RefSeq" id="WP_251809818.1">
    <property type="nucleotide sequence ID" value="NZ_CP101527.1"/>
</dbReference>
<dbReference type="GO" id="GO:0003723">
    <property type="term" value="F:RNA binding"/>
    <property type="evidence" value="ECO:0007669"/>
    <property type="project" value="UniProtKB-KW"/>
</dbReference>
<accession>A0A9E8HHX9</accession>
<dbReference type="InterPro" id="IPR036986">
    <property type="entry name" value="S4_RNA-bd_sf"/>
</dbReference>
<gene>
    <name evidence="9" type="primary">rluF</name>
    <name evidence="9" type="ORF">NNL22_11570</name>
</gene>
<sequence length="336" mass="37521">MDSSNEKRLNKYISESGFCSRREADKLIESNRVTINGKLPELGTRVAPGDEVRVDGHRIKASAENKSDRVYIAYNKPIGITCTTERKVKGNIIDDIGHKQRIFPIGRLDKPSEGLIFLTSDGDIVNKILRAENAHDKEYVVTVDKPLSDRFVERMSRGVPILDTVTKPCKVTIQSRFVFKIILTQGLNRQIRRMCEYLGYEVTKLKRTRIMSVHLTGLKPGQWRNLTDDEMADINKAVAHSNKTAVNTAQPKASTEEQPSRPNHREVRSGSKKSNGAKPKEGRGKGARSKDKKPKAKQSNGSKRNSSQQRVKNGGKKLTSRGSGSSSVAKNRVRSK</sequence>
<dbReference type="CDD" id="cd00165">
    <property type="entry name" value="S4"/>
    <property type="match status" value="1"/>
</dbReference>
<dbReference type="SMART" id="SM00363">
    <property type="entry name" value="S4"/>
    <property type="match status" value="1"/>
</dbReference>
<comment type="similarity">
    <text evidence="1 6">Belongs to the pseudouridine synthase RsuA family.</text>
</comment>
<dbReference type="Gene3D" id="3.30.70.1560">
    <property type="entry name" value="Alpha-L RNA-binding motif"/>
    <property type="match status" value="1"/>
</dbReference>
<organism evidence="9 10">
    <name type="scientific">Alkalimarinus sediminis</name>
    <dbReference type="NCBI Taxonomy" id="1632866"/>
    <lineage>
        <taxon>Bacteria</taxon>
        <taxon>Pseudomonadati</taxon>
        <taxon>Pseudomonadota</taxon>
        <taxon>Gammaproteobacteria</taxon>
        <taxon>Alteromonadales</taxon>
        <taxon>Alteromonadaceae</taxon>
        <taxon>Alkalimarinus</taxon>
    </lineage>
</organism>
<feature type="compositionally biased region" description="Polar residues" evidence="7">
    <location>
        <begin position="241"/>
        <end position="253"/>
    </location>
</feature>
<dbReference type="Gene3D" id="3.30.70.580">
    <property type="entry name" value="Pseudouridine synthase I, catalytic domain, N-terminal subdomain"/>
    <property type="match status" value="1"/>
</dbReference>
<comment type="catalytic activity">
    <reaction evidence="3">
        <text>uridine(35) in tRNA(Tyr) = pseudouridine(35) in tRNA(Tyr)</text>
        <dbReference type="Rhea" id="RHEA:60556"/>
        <dbReference type="Rhea" id="RHEA-COMP:15607"/>
        <dbReference type="Rhea" id="RHEA-COMP:15608"/>
        <dbReference type="ChEBI" id="CHEBI:65314"/>
        <dbReference type="ChEBI" id="CHEBI:65315"/>
    </reaction>
</comment>